<dbReference type="InterPro" id="IPR007346">
    <property type="entry name" value="Endonuclease-I"/>
</dbReference>
<gene>
    <name evidence="4" type="ORF">ABIC55_000473</name>
</gene>
<dbReference type="Pfam" id="PF13290">
    <property type="entry name" value="CHB_HEX_C_1"/>
    <property type="match status" value="1"/>
</dbReference>
<dbReference type="Pfam" id="PF18942">
    <property type="entry name" value="DUF5689"/>
    <property type="match status" value="1"/>
</dbReference>
<evidence type="ECO:0000256" key="2">
    <source>
        <dbReference type="SAM" id="SignalP"/>
    </source>
</evidence>
<feature type="compositionally biased region" description="Polar residues" evidence="1">
    <location>
        <begin position="194"/>
        <end position="205"/>
    </location>
</feature>
<evidence type="ECO:0000313" key="5">
    <source>
        <dbReference type="Proteomes" id="UP001549104"/>
    </source>
</evidence>
<dbReference type="RefSeq" id="WP_354312017.1">
    <property type="nucleotide sequence ID" value="NZ_JBEPME010000001.1"/>
</dbReference>
<dbReference type="Gene3D" id="2.60.40.2700">
    <property type="match status" value="1"/>
</dbReference>
<protein>
    <submittedName>
        <fullName evidence="4">Extracellular nuclease/endonuclease I</fullName>
    </submittedName>
</protein>
<dbReference type="Pfam" id="PF00932">
    <property type="entry name" value="LTD"/>
    <property type="match status" value="1"/>
</dbReference>
<feature type="compositionally biased region" description="Low complexity" evidence="1">
    <location>
        <begin position="950"/>
        <end position="962"/>
    </location>
</feature>
<sequence>MSNRNWKKPVNTILAASLVAGLVVPAIPATVSAATNATDLIISEYIEGGNFNKAIELYNGTGDAIDLSAYKLELYANGSSATTGTTTASKVVTLEGQLASGETYVMYHNQANEDIKNKGNQADTNVINFNGNDQIVLKKEDVVIDSIGQVGSVVNWGSDVTLVRNPAVTTGDTTIDDAFNPSTEWTAFPKDDSSQLGSHTMDSSSPTDPTEPVEVTTATINGTAKVGETLTASVNEGAKNVTYQWQVADTVDGVYATIDGATNETLTLGEGQEGKFIKVIVNGDSGSSITSDATTAVAAADSTDPETPVEGMSIADARAQGTGKVTVKGIVTAKLKNTIHIQDGTAAIAVRPATLNVQLGDEITVDGSLGEYNGLLQLTGTLVGEPVSKAVPSSEVLTGAQLNEASESKLVTVNKVTISGASQNYKGTDAAGTEFTVRDENSNLGLVAGTTYESITGIVQEFSGAYQIIPRSQQDIIADNSIIQPVFANPGSGTFVGNKTVELSTTTANAEIYYTLDDKDPTVDGQKYENPIEITKDSTLKAVVKAENGDFSEVKTFEYKITDSLQIHDVQGEGHTTPFNNQTVEGIEGVVTYAFTLNGAFYYHIQTPDALADDNPNTSEAILLYSGTKSLPIKVGNLVSVSGKVSEYAYDGYSDANTTDLKTTQINVRDDAGGKVQVINNEVTLPDPIIIDEKKMATIAIDSDNLSVFNPKVDAIDFWESIEGMRVEVVDVKAVAPQEHGDLVTVLETAPTNSLHGGVLYEEGKQNPNRVQFRLEPNGPGRDFEVATGDKFKGPISGVVGYSFQNYKIYVDLEKMESAHKKGAATPEKTAIVKADDKLTIASYNLENFSNNTTSSPNAKAQKLARAFATDMQNPDIIGVTEVQDNNGESSGDSKANQSYERLISEIEKAGGVKYKYANIDPENNKDGGAPNANIRVGFLYNPDRVALTEGATPGTATTTVGYQDGKLTHNPGRIDPTNSAFNSSRKPLAAQFDFQGESVVVIANHWNSKTGDTPLFGSIQPPKYDSEIQRHKIATIVNNFVKDIKTDNPKANVVSLGDFNDYQFSETLKIHEGSIMTNMINKVETSDRYTYLYQGNSQVLDHILVTNNLVENTVIDILHINADFTDMAGRASDHDPVMVQIDLKGEGEDEEIDVTPITPEKLYDFKNLTTKKLTITKPSISLTLGENTTITDGVLFTGDYAEFHGEGFADKTITIKPLKADAIIDFKGTTIQKVIIDGTNVKQIRELPKNVEIEYTNGASAANIQFIDKEGNLENEVPSLPTENKAPIVKTAIPNSTVATGETLTFLLTDYFSDPDRDELTFTSTKGTVAGATLTLKLEVGSHIVGVTATDGEKSTTASFTVMVKANSGEESPLDTYYKDAIGKNGQALKNALHEIIDDHTQLSYAQAWEALRETDEDPNNINNVILFYSGESRSKSRNGGNVGDWNREHTWAKSHGDFGTSKGPGTDIHHLRPTDVQVNSSRSNLDFDNGGSAVKGCNGCLKTADSFEPPDNVKGDVARILFYMATRYEKGDKVDLELNDKLNNGKNPYHGKLSVLLKWHAQDPVDQFELNRNNVIQEWQGNRNPFIDHPEWANSIWK</sequence>
<keyword evidence="5" id="KW-1185">Reference proteome</keyword>
<feature type="chain" id="PRO_5046593117" evidence="2">
    <location>
        <begin position="34"/>
        <end position="1600"/>
    </location>
</feature>
<feature type="domain" description="LTD" evidence="3">
    <location>
        <begin position="25"/>
        <end position="151"/>
    </location>
</feature>
<evidence type="ECO:0000259" key="3">
    <source>
        <dbReference type="PROSITE" id="PS51841"/>
    </source>
</evidence>
<dbReference type="Proteomes" id="UP001549104">
    <property type="component" value="Unassembled WGS sequence"/>
</dbReference>
<dbReference type="InterPro" id="IPR036691">
    <property type="entry name" value="Endo/exonu/phosph_ase_sf"/>
</dbReference>
<feature type="signal peptide" evidence="2">
    <location>
        <begin position="1"/>
        <end position="33"/>
    </location>
</feature>
<accession>A0ABV2K2T3</accession>
<dbReference type="CDD" id="cd04486">
    <property type="entry name" value="YhcR_OBF_like"/>
    <property type="match status" value="1"/>
</dbReference>
<proteinExistence type="predicted"/>
<dbReference type="Gene3D" id="3.60.10.10">
    <property type="entry name" value="Endonuclease/exonuclease/phosphatase"/>
    <property type="match status" value="1"/>
</dbReference>
<dbReference type="InterPro" id="IPR044925">
    <property type="entry name" value="His-Me_finger_sf"/>
</dbReference>
<dbReference type="InterPro" id="IPR059177">
    <property type="entry name" value="GH29D-like_dom"/>
</dbReference>
<dbReference type="SUPFAM" id="SSF56219">
    <property type="entry name" value="DNase I-like"/>
    <property type="match status" value="1"/>
</dbReference>
<dbReference type="InterPro" id="IPR043744">
    <property type="entry name" value="DUF5689"/>
</dbReference>
<dbReference type="Pfam" id="PF19580">
    <property type="entry name" value="Exo_endo_phos_3"/>
    <property type="match status" value="1"/>
</dbReference>
<feature type="region of interest" description="Disordered" evidence="1">
    <location>
        <begin position="950"/>
        <end position="980"/>
    </location>
</feature>
<dbReference type="SUPFAM" id="SSF54060">
    <property type="entry name" value="His-Me finger endonucleases"/>
    <property type="match status" value="1"/>
</dbReference>
<keyword evidence="2" id="KW-0732">Signal</keyword>
<reference evidence="4 5" key="1">
    <citation type="submission" date="2024-06" db="EMBL/GenBank/DDBJ databases">
        <title>Sorghum-associated microbial communities from plants grown in Nebraska, USA.</title>
        <authorList>
            <person name="Schachtman D."/>
        </authorList>
    </citation>
    <scope>NUCLEOTIDE SEQUENCE [LARGE SCALE GENOMIC DNA]</scope>
    <source>
        <strain evidence="4 5">1288</strain>
    </source>
</reference>
<dbReference type="InterPro" id="IPR001322">
    <property type="entry name" value="Lamin_tail_dom"/>
</dbReference>
<feature type="region of interest" description="Disordered" evidence="1">
    <location>
        <begin position="187"/>
        <end position="213"/>
    </location>
</feature>
<dbReference type="Pfam" id="PF04231">
    <property type="entry name" value="Endonuclease_1"/>
    <property type="match status" value="1"/>
</dbReference>
<evidence type="ECO:0000313" key="4">
    <source>
        <dbReference type="EMBL" id="MET3655389.1"/>
    </source>
</evidence>
<evidence type="ECO:0000256" key="1">
    <source>
        <dbReference type="SAM" id="MobiDB-lite"/>
    </source>
</evidence>
<dbReference type="PANTHER" id="PTHR42834">
    <property type="entry name" value="ENDONUCLEASE/EXONUCLEASE/PHOSPHATASE FAMILY PROTEIN (AFU_ORTHOLOGUE AFUA_3G09210)"/>
    <property type="match status" value="1"/>
</dbReference>
<dbReference type="EMBL" id="JBEPME010000001">
    <property type="protein sequence ID" value="MET3655389.1"/>
    <property type="molecule type" value="Genomic_DNA"/>
</dbReference>
<name>A0ABV2K2T3_SPOPS</name>
<organism evidence="4 5">
    <name type="scientific">Sporosarcina psychrophila</name>
    <name type="common">Bacillus psychrophilus</name>
    <dbReference type="NCBI Taxonomy" id="1476"/>
    <lineage>
        <taxon>Bacteria</taxon>
        <taxon>Bacillati</taxon>
        <taxon>Bacillota</taxon>
        <taxon>Bacilli</taxon>
        <taxon>Bacillales</taxon>
        <taxon>Caryophanaceae</taxon>
        <taxon>Sporosarcina</taxon>
    </lineage>
</organism>
<dbReference type="PROSITE" id="PS51841">
    <property type="entry name" value="LTD"/>
    <property type="match status" value="1"/>
</dbReference>
<dbReference type="PANTHER" id="PTHR42834:SF1">
    <property type="entry name" value="ENDONUCLEASE_EXONUCLEASE_PHOSPHATASE FAMILY PROTEIN (AFU_ORTHOLOGUE AFUA_3G09210)"/>
    <property type="match status" value="1"/>
</dbReference>
<comment type="caution">
    <text evidence="4">The sequence shown here is derived from an EMBL/GenBank/DDBJ whole genome shotgun (WGS) entry which is preliminary data.</text>
</comment>
<dbReference type="InterPro" id="IPR005135">
    <property type="entry name" value="Endo/exonuclease/phosphatase"/>
</dbReference>